<accession>A0A2U1PIR5</accession>
<dbReference type="PANTHER" id="PTHR35296:SF8">
    <property type="entry name" value="SMALL AUXIN-UP RNA-RELATED"/>
    <property type="match status" value="1"/>
</dbReference>
<dbReference type="STRING" id="35608.A0A2U1PIR5"/>
<sequence>MAKSGNNKLTKLKSSVLKKWNSLGKSSGNSRSAIAADQEEEEYTTSGHGCQLAVYVGKSRRRYYISSHVAEHRVFQELVERCSGSSGDEVVVDCEVVLFEHLLWMLDNADPQPDSLDDIVDLYAC</sequence>
<proteinExistence type="inferred from homology"/>
<dbReference type="EMBL" id="PKPP01001611">
    <property type="protein sequence ID" value="PWA81279.1"/>
    <property type="molecule type" value="Genomic_DNA"/>
</dbReference>
<dbReference type="OrthoDB" id="1924524at2759"/>
<dbReference type="AlphaFoldDB" id="A0A2U1PIR5"/>
<evidence type="ECO:0000313" key="3">
    <source>
        <dbReference type="EMBL" id="PWA81279.1"/>
    </source>
</evidence>
<gene>
    <name evidence="4" type="ORF">CTI12_AA148330</name>
    <name evidence="3" type="ORF">CTI12_AA189390</name>
</gene>
<dbReference type="GO" id="GO:0009733">
    <property type="term" value="P:response to auxin"/>
    <property type="evidence" value="ECO:0007669"/>
    <property type="project" value="InterPro"/>
</dbReference>
<evidence type="ECO:0000313" key="4">
    <source>
        <dbReference type="EMBL" id="PWA85655.1"/>
    </source>
</evidence>
<feature type="compositionally biased region" description="Polar residues" evidence="2">
    <location>
        <begin position="23"/>
        <end position="32"/>
    </location>
</feature>
<dbReference type="Pfam" id="PF02519">
    <property type="entry name" value="Auxin_inducible"/>
    <property type="match status" value="1"/>
</dbReference>
<reference evidence="4 5" key="1">
    <citation type="journal article" date="2018" name="Mol. Plant">
        <title>The genome of Artemisia annua provides insight into the evolution of Asteraceae family and artemisinin biosynthesis.</title>
        <authorList>
            <person name="Shen Q."/>
            <person name="Zhang L."/>
            <person name="Liao Z."/>
            <person name="Wang S."/>
            <person name="Yan T."/>
            <person name="Shi P."/>
            <person name="Liu M."/>
            <person name="Fu X."/>
            <person name="Pan Q."/>
            <person name="Wang Y."/>
            <person name="Lv Z."/>
            <person name="Lu X."/>
            <person name="Zhang F."/>
            <person name="Jiang W."/>
            <person name="Ma Y."/>
            <person name="Chen M."/>
            <person name="Hao X."/>
            <person name="Li L."/>
            <person name="Tang Y."/>
            <person name="Lv G."/>
            <person name="Zhou Y."/>
            <person name="Sun X."/>
            <person name="Brodelius P.E."/>
            <person name="Rose J.K.C."/>
            <person name="Tang K."/>
        </authorList>
    </citation>
    <scope>NUCLEOTIDE SEQUENCE [LARGE SCALE GENOMIC DNA]</scope>
    <source>
        <strain evidence="5">cv. Huhao1</strain>
        <tissue evidence="4">Leaf</tissue>
    </source>
</reference>
<evidence type="ECO:0000313" key="5">
    <source>
        <dbReference type="Proteomes" id="UP000245207"/>
    </source>
</evidence>
<name>A0A2U1PIR5_ARTAN</name>
<keyword evidence="5" id="KW-1185">Reference proteome</keyword>
<feature type="region of interest" description="Disordered" evidence="2">
    <location>
        <begin position="21"/>
        <end position="41"/>
    </location>
</feature>
<protein>
    <submittedName>
        <fullName evidence="4">SAUR-like auxin-responsive protein family</fullName>
    </submittedName>
</protein>
<dbReference type="EMBL" id="PKPP01001101">
    <property type="protein sequence ID" value="PWA85655.1"/>
    <property type="molecule type" value="Genomic_DNA"/>
</dbReference>
<dbReference type="PANTHER" id="PTHR35296">
    <property type="entry name" value="EXPRESSED PROTEIN"/>
    <property type="match status" value="1"/>
</dbReference>
<dbReference type="InterPro" id="IPR003676">
    <property type="entry name" value="SAUR_fam"/>
</dbReference>
<organism evidence="4 5">
    <name type="scientific">Artemisia annua</name>
    <name type="common">Sweet wormwood</name>
    <dbReference type="NCBI Taxonomy" id="35608"/>
    <lineage>
        <taxon>Eukaryota</taxon>
        <taxon>Viridiplantae</taxon>
        <taxon>Streptophyta</taxon>
        <taxon>Embryophyta</taxon>
        <taxon>Tracheophyta</taxon>
        <taxon>Spermatophyta</taxon>
        <taxon>Magnoliopsida</taxon>
        <taxon>eudicotyledons</taxon>
        <taxon>Gunneridae</taxon>
        <taxon>Pentapetalae</taxon>
        <taxon>asterids</taxon>
        <taxon>campanulids</taxon>
        <taxon>Asterales</taxon>
        <taxon>Asteraceae</taxon>
        <taxon>Asteroideae</taxon>
        <taxon>Anthemideae</taxon>
        <taxon>Artemisiinae</taxon>
        <taxon>Artemisia</taxon>
    </lineage>
</organism>
<comment type="caution">
    <text evidence="4">The sequence shown here is derived from an EMBL/GenBank/DDBJ whole genome shotgun (WGS) entry which is preliminary data.</text>
</comment>
<evidence type="ECO:0000256" key="1">
    <source>
        <dbReference type="ARBA" id="ARBA00006974"/>
    </source>
</evidence>
<comment type="similarity">
    <text evidence="1">Belongs to the ARG7 family.</text>
</comment>
<evidence type="ECO:0000256" key="2">
    <source>
        <dbReference type="SAM" id="MobiDB-lite"/>
    </source>
</evidence>
<dbReference type="Proteomes" id="UP000245207">
    <property type="component" value="Unassembled WGS sequence"/>
</dbReference>